<proteinExistence type="predicted"/>
<dbReference type="Proteomes" id="UP000008177">
    <property type="component" value="Unplaced contigs"/>
</dbReference>
<dbReference type="EMBL" id="FQ790247">
    <property type="protein sequence ID" value="CCD42626.1"/>
    <property type="molecule type" value="Genomic_DNA"/>
</dbReference>
<dbReference type="AlphaFoldDB" id="G2XP20"/>
<dbReference type="InParanoid" id="G2XP20"/>
<dbReference type="HOGENOM" id="CLU_1906423_0_0_1"/>
<protein>
    <submittedName>
        <fullName evidence="1">Uncharacterized protein</fullName>
    </submittedName>
</protein>
<evidence type="ECO:0000313" key="1">
    <source>
        <dbReference type="EMBL" id="CCD42626.1"/>
    </source>
</evidence>
<sequence length="133" mass="15617">MSWNTLPLEIRTFIREFTIESRAPHLRVRDKDISNPIILQMDTESRKHGKSFYRLSLPSPTVRNAYLKPDEDTVCITSPKIKPRDNELWKLGIMWQENKVMQKAVCDLQVPYLLVDYKRSRATQGALFHRSNS</sequence>
<organism evidence="1 2">
    <name type="scientific">Botryotinia fuckeliana (strain T4)</name>
    <name type="common">Noble rot fungus</name>
    <name type="synonym">Botrytis cinerea</name>
    <dbReference type="NCBI Taxonomy" id="999810"/>
    <lineage>
        <taxon>Eukaryota</taxon>
        <taxon>Fungi</taxon>
        <taxon>Dikarya</taxon>
        <taxon>Ascomycota</taxon>
        <taxon>Pezizomycotina</taxon>
        <taxon>Leotiomycetes</taxon>
        <taxon>Helotiales</taxon>
        <taxon>Sclerotiniaceae</taxon>
        <taxon>Botrytis</taxon>
    </lineage>
</organism>
<evidence type="ECO:0000313" key="2">
    <source>
        <dbReference type="Proteomes" id="UP000008177"/>
    </source>
</evidence>
<name>G2XP20_BOTF4</name>
<gene>
    <name evidence="1" type="ORF">BofuT4_P074280.1</name>
</gene>
<accession>G2XP20</accession>
<reference evidence="2" key="1">
    <citation type="journal article" date="2011" name="PLoS Genet.">
        <title>Genomic analysis of the necrotrophic fungal pathogens Sclerotinia sclerotiorum and Botrytis cinerea.</title>
        <authorList>
            <person name="Amselem J."/>
            <person name="Cuomo C.A."/>
            <person name="van Kan J.A."/>
            <person name="Viaud M."/>
            <person name="Benito E.P."/>
            <person name="Couloux A."/>
            <person name="Coutinho P.M."/>
            <person name="de Vries R.P."/>
            <person name="Dyer P.S."/>
            <person name="Fillinger S."/>
            <person name="Fournier E."/>
            <person name="Gout L."/>
            <person name="Hahn M."/>
            <person name="Kohn L."/>
            <person name="Lapalu N."/>
            <person name="Plummer K.M."/>
            <person name="Pradier J.M."/>
            <person name="Quevillon E."/>
            <person name="Sharon A."/>
            <person name="Simon A."/>
            <person name="ten Have A."/>
            <person name="Tudzynski B."/>
            <person name="Tudzynski P."/>
            <person name="Wincker P."/>
            <person name="Andrew M."/>
            <person name="Anthouard V."/>
            <person name="Beever R.E."/>
            <person name="Beffa R."/>
            <person name="Benoit I."/>
            <person name="Bouzid O."/>
            <person name="Brault B."/>
            <person name="Chen Z."/>
            <person name="Choquer M."/>
            <person name="Collemare J."/>
            <person name="Cotton P."/>
            <person name="Danchin E.G."/>
            <person name="Da Silva C."/>
            <person name="Gautier A."/>
            <person name="Giraud C."/>
            <person name="Giraud T."/>
            <person name="Gonzalez C."/>
            <person name="Grossetete S."/>
            <person name="Guldener U."/>
            <person name="Henrissat B."/>
            <person name="Howlett B.J."/>
            <person name="Kodira C."/>
            <person name="Kretschmer M."/>
            <person name="Lappartient A."/>
            <person name="Leroch M."/>
            <person name="Levis C."/>
            <person name="Mauceli E."/>
            <person name="Neuveglise C."/>
            <person name="Oeser B."/>
            <person name="Pearson M."/>
            <person name="Poulain J."/>
            <person name="Poussereau N."/>
            <person name="Quesneville H."/>
            <person name="Rascle C."/>
            <person name="Schumacher J."/>
            <person name="Segurens B."/>
            <person name="Sexton A."/>
            <person name="Silva E."/>
            <person name="Sirven C."/>
            <person name="Soanes D.M."/>
            <person name="Talbot N.J."/>
            <person name="Templeton M."/>
            <person name="Yandava C."/>
            <person name="Yarden O."/>
            <person name="Zeng Q."/>
            <person name="Rollins J.A."/>
            <person name="Lebrun M.H."/>
            <person name="Dickman M."/>
        </authorList>
    </citation>
    <scope>NUCLEOTIDE SEQUENCE [LARGE SCALE GENOMIC DNA]</scope>
    <source>
        <strain evidence="2">T4</strain>
    </source>
</reference>